<dbReference type="KEGG" id="rhl:LPU83_pLPU83c_0498"/>
<evidence type="ECO:0000313" key="2">
    <source>
        <dbReference type="Proteomes" id="UP000019443"/>
    </source>
</evidence>
<accession>W6RLD7</accession>
<organism evidence="1 2">
    <name type="scientific">Rhizobium favelukesii</name>
    <dbReference type="NCBI Taxonomy" id="348824"/>
    <lineage>
        <taxon>Bacteria</taxon>
        <taxon>Pseudomonadati</taxon>
        <taxon>Pseudomonadota</taxon>
        <taxon>Alphaproteobacteria</taxon>
        <taxon>Hyphomicrobiales</taxon>
        <taxon>Rhizobiaceae</taxon>
        <taxon>Rhizobium/Agrobacterium group</taxon>
        <taxon>Rhizobium</taxon>
    </lineage>
</organism>
<dbReference type="HOGENOM" id="CLU_3275700_0_0_5"/>
<keyword evidence="2" id="KW-1185">Reference proteome</keyword>
<proteinExistence type="predicted"/>
<evidence type="ECO:0000313" key="1">
    <source>
        <dbReference type="EMBL" id="CDM61060.1"/>
    </source>
</evidence>
<keyword evidence="1" id="KW-0614">Plasmid</keyword>
<dbReference type="EMBL" id="HG916854">
    <property type="protein sequence ID" value="CDM61060.1"/>
    <property type="molecule type" value="Genomic_DNA"/>
</dbReference>
<name>W6RLD7_9HYPH</name>
<protein>
    <submittedName>
        <fullName evidence="1">Uncharacterized protein</fullName>
    </submittedName>
</protein>
<dbReference type="Proteomes" id="UP000019443">
    <property type="component" value="Plasmid pLPU83c"/>
</dbReference>
<gene>
    <name evidence="1" type="ORF">LPU83_pLPU83c_0498</name>
</gene>
<geneLocation type="plasmid" evidence="1 2">
    <name>pLPU83c</name>
</geneLocation>
<dbReference type="AlphaFoldDB" id="W6RLD7"/>
<reference evidence="1" key="1">
    <citation type="submission" date="2013-11" db="EMBL/GenBank/DDBJ databases">
        <title>Draft genome sequence of the broad-host-range Rhizobium sp. LPU83 strain, a member of the low-genetic diversity Oregon-like Rhizobium sp. group.</title>
        <authorList>
            <person name="Wibberg D."/>
            <person name="Puehler A."/>
            <person name="Schlueter A."/>
        </authorList>
    </citation>
    <scope>NUCLEOTIDE SEQUENCE [LARGE SCALE GENOMIC DNA]</scope>
    <source>
        <strain evidence="1">LPU83</strain>
        <plasmid evidence="1">pLPU83c</plasmid>
    </source>
</reference>
<sequence length="41" mass="4050">MAQMFQTAANNLSLAVASADVAHTCGTLAGNSGCVICAAHQ</sequence>